<dbReference type="AlphaFoldDB" id="A0A8H7F833"/>
<dbReference type="InterPro" id="IPR000330">
    <property type="entry name" value="SNF2_N"/>
</dbReference>
<dbReference type="GO" id="GO:0005524">
    <property type="term" value="F:ATP binding"/>
    <property type="evidence" value="ECO:0007669"/>
    <property type="project" value="InterPro"/>
</dbReference>
<dbReference type="PANTHER" id="PTHR45629:SF7">
    <property type="entry name" value="DNA EXCISION REPAIR PROTEIN ERCC-6-RELATED"/>
    <property type="match status" value="1"/>
</dbReference>
<reference evidence="7 8" key="1">
    <citation type="journal article" name="Sci. Rep.">
        <title>Telomere-to-telomere assembled and centromere annotated genomes of the two main subspecies of the button mushroom Agaricus bisporus reveal especially polymorphic chromosome ends.</title>
        <authorList>
            <person name="Sonnenberg A.S.M."/>
            <person name="Sedaghat-Telgerd N."/>
            <person name="Lavrijssen B."/>
            <person name="Ohm R.A."/>
            <person name="Hendrickx P.M."/>
            <person name="Scholtmeijer K."/>
            <person name="Baars J.J.P."/>
            <person name="van Peer A."/>
        </authorList>
    </citation>
    <scope>NUCLEOTIDE SEQUENCE [LARGE SCALE GENOMIC DNA]</scope>
    <source>
        <strain evidence="7 8">H119_p4</strain>
    </source>
</reference>
<gene>
    <name evidence="7" type="ORF">Agabi119p4_1833</name>
</gene>
<evidence type="ECO:0000259" key="6">
    <source>
        <dbReference type="PROSITE" id="PS51194"/>
    </source>
</evidence>
<dbReference type="FunFam" id="3.40.50.10810:FF:000020">
    <property type="entry name" value="DNA repair and recombination protein RAD54B"/>
    <property type="match status" value="1"/>
</dbReference>
<dbReference type="GO" id="GO:0000724">
    <property type="term" value="P:double-strand break repair via homologous recombination"/>
    <property type="evidence" value="ECO:0007669"/>
    <property type="project" value="TreeGrafter"/>
</dbReference>
<evidence type="ECO:0000259" key="5">
    <source>
        <dbReference type="PROSITE" id="PS51192"/>
    </source>
</evidence>
<keyword evidence="1" id="KW-0547">Nucleotide-binding</keyword>
<sequence length="1018" mass="114003">MPAFMNPLKRGADGEDPAWTSRKRPSLVPEKQEYWMITWRNPQTRKHKTWDGDAVLCISGRKATIYDTDGKQMSVGCIDGILEEGRECFVGGKEIELDRQISEDDYNSGRCFGVGTSNSISEISPAVRMKSKFVPPTSRKPLIPLVERKVTIPLQPVNLASSSNTVVKIDQEPENDTSPSYWTANWQQQSKAHKTWDGDAYVACEDGKLTMFNENGKMVGFTVIRSQQPHSGLVTYIGGKEVQLDCRIPQSQFPGFEQEGSNEATKLETITELVKNTVNVSSFYGISKPKVSGPLHDPNAEGALVMKKPTSTHSEKFKMKDRPIIPVVVDPILTRRMRDHQREGVKFLYECVMGLSKHEGQGCILADEMGLGKTLQTIALVWTLLKQNPYLGAGPVVKKVMIVCPVSLMNNWRSEFYKWLGRDRVGIATYSKDPIELHGFKNSSAHPILIIGYERLRSMVNKSENLRCFPQIDLIICDEGHRLKSSQTKTNQMFKDFKTRRRIILSGTPIQNDLSEFHAMTEFCNPGLLDDYPKFRSFYEVPILKSRSPDASTKEIEIGEARTSQLLVVAKSYVLRRDANLLNNYLPPKHEYVVFISPTPLQLQIFRKILTSDREDDIIEQNTTAEALALIGIFTKISNSPILLKAMAANAEGKENSIFQKRNVADATKLVPVGAQIEDMSLSGKLIALSNILKVVHETTEEKCVLVSHYTSTLNILEAFCRKKQYSYFRLDGQTPQAQRQGYVNSFNRSNQRNGFIFLLSSKAGGVGINLIGASRLFLVDSDWNPSHDIQSMARCHRDGQKRPVFIYRLLTAGAIDEKIYQRQMTKLALSDSLIGGTANASKSDTFTKRDLQDIFRIHVNTPSNTHDLLECPCHEGHSYVATDHSTSIRKGSAEDPGINRGFVNATQVTSDYVNKLDKANLAKKEAALVVLKNWSHVNCLAASARDLVQDDILRQVLYVEDSLTPAAQETNQESKSLLSTINLEQLSVSARSIQEVPGGTITFVFKKTSKSTQNEDE</sequence>
<dbReference type="EMBL" id="JABXXO010000003">
    <property type="protein sequence ID" value="KAF7782457.1"/>
    <property type="molecule type" value="Genomic_DNA"/>
</dbReference>
<dbReference type="InterPro" id="IPR014001">
    <property type="entry name" value="Helicase_ATP-bd"/>
</dbReference>
<proteinExistence type="predicted"/>
<dbReference type="InterPro" id="IPR027417">
    <property type="entry name" value="P-loop_NTPase"/>
</dbReference>
<dbReference type="Gene3D" id="1.20.120.850">
    <property type="entry name" value="SWI2/SNF2 ATPases, N-terminal domain"/>
    <property type="match status" value="1"/>
</dbReference>
<dbReference type="PROSITE" id="PS51192">
    <property type="entry name" value="HELICASE_ATP_BIND_1"/>
    <property type="match status" value="1"/>
</dbReference>
<dbReference type="InterPro" id="IPR038718">
    <property type="entry name" value="SNF2-like_sf"/>
</dbReference>
<dbReference type="CDD" id="cd18004">
    <property type="entry name" value="DEXHc_RAD54"/>
    <property type="match status" value="1"/>
</dbReference>
<dbReference type="Gene3D" id="3.40.50.300">
    <property type="entry name" value="P-loop containing nucleotide triphosphate hydrolases"/>
    <property type="match status" value="1"/>
</dbReference>
<comment type="caution">
    <text evidence="7">The sequence shown here is derived from an EMBL/GenBank/DDBJ whole genome shotgun (WGS) entry which is preliminary data.</text>
</comment>
<dbReference type="PROSITE" id="PS51194">
    <property type="entry name" value="HELICASE_CTER"/>
    <property type="match status" value="1"/>
</dbReference>
<dbReference type="InterPro" id="IPR050496">
    <property type="entry name" value="SNF2_RAD54_helicase_repair"/>
</dbReference>
<evidence type="ECO:0000256" key="3">
    <source>
        <dbReference type="ARBA" id="ARBA00022840"/>
    </source>
</evidence>
<dbReference type="Gene3D" id="3.40.50.10810">
    <property type="entry name" value="Tandem AAA-ATPase domain"/>
    <property type="match status" value="1"/>
</dbReference>
<dbReference type="SMART" id="SM00490">
    <property type="entry name" value="HELICc"/>
    <property type="match status" value="1"/>
</dbReference>
<feature type="region of interest" description="Disordered" evidence="4">
    <location>
        <begin position="1"/>
        <end position="25"/>
    </location>
</feature>
<evidence type="ECO:0000256" key="4">
    <source>
        <dbReference type="SAM" id="MobiDB-lite"/>
    </source>
</evidence>
<dbReference type="GO" id="GO:0007131">
    <property type="term" value="P:reciprocal meiotic recombination"/>
    <property type="evidence" value="ECO:0007669"/>
    <property type="project" value="TreeGrafter"/>
</dbReference>
<keyword evidence="3" id="KW-0067">ATP-binding</keyword>
<evidence type="ECO:0000256" key="2">
    <source>
        <dbReference type="ARBA" id="ARBA00022801"/>
    </source>
</evidence>
<dbReference type="GO" id="GO:0015616">
    <property type="term" value="F:DNA translocase activity"/>
    <property type="evidence" value="ECO:0007669"/>
    <property type="project" value="TreeGrafter"/>
</dbReference>
<protein>
    <recommendedName>
        <fullName evidence="9">DNA repair and recombination protein RAD54B</fullName>
    </recommendedName>
</protein>
<dbReference type="PANTHER" id="PTHR45629">
    <property type="entry name" value="SNF2/RAD54 FAMILY MEMBER"/>
    <property type="match status" value="1"/>
</dbReference>
<dbReference type="Proteomes" id="UP000629468">
    <property type="component" value="Unassembled WGS sequence"/>
</dbReference>
<dbReference type="Pfam" id="PF00176">
    <property type="entry name" value="SNF2-rel_dom"/>
    <property type="match status" value="1"/>
</dbReference>
<organism evidence="7 8">
    <name type="scientific">Agaricus bisporus var. burnettii</name>
    <dbReference type="NCBI Taxonomy" id="192524"/>
    <lineage>
        <taxon>Eukaryota</taxon>
        <taxon>Fungi</taxon>
        <taxon>Dikarya</taxon>
        <taxon>Basidiomycota</taxon>
        <taxon>Agaricomycotina</taxon>
        <taxon>Agaricomycetes</taxon>
        <taxon>Agaricomycetidae</taxon>
        <taxon>Agaricales</taxon>
        <taxon>Agaricineae</taxon>
        <taxon>Agaricaceae</taxon>
        <taxon>Agaricus</taxon>
    </lineage>
</organism>
<dbReference type="InterPro" id="IPR049730">
    <property type="entry name" value="SNF2/RAD54-like_C"/>
</dbReference>
<dbReference type="GO" id="GO:0005634">
    <property type="term" value="C:nucleus"/>
    <property type="evidence" value="ECO:0007669"/>
    <property type="project" value="TreeGrafter"/>
</dbReference>
<dbReference type="CDD" id="cd18793">
    <property type="entry name" value="SF2_C_SNF"/>
    <property type="match status" value="1"/>
</dbReference>
<dbReference type="SUPFAM" id="SSF52540">
    <property type="entry name" value="P-loop containing nucleoside triphosphate hydrolases"/>
    <property type="match status" value="2"/>
</dbReference>
<dbReference type="InterPro" id="IPR001650">
    <property type="entry name" value="Helicase_C-like"/>
</dbReference>
<keyword evidence="2" id="KW-0378">Hydrolase</keyword>
<feature type="domain" description="Helicase C-terminal" evidence="6">
    <location>
        <begin position="691"/>
        <end position="846"/>
    </location>
</feature>
<accession>A0A8H7F833</accession>
<dbReference type="GO" id="GO:0016787">
    <property type="term" value="F:hydrolase activity"/>
    <property type="evidence" value="ECO:0007669"/>
    <property type="project" value="UniProtKB-KW"/>
</dbReference>
<dbReference type="SMART" id="SM00487">
    <property type="entry name" value="DEXDc"/>
    <property type="match status" value="1"/>
</dbReference>
<feature type="domain" description="Helicase ATP-binding" evidence="5">
    <location>
        <begin position="354"/>
        <end position="527"/>
    </location>
</feature>
<name>A0A8H7F833_AGABI</name>
<evidence type="ECO:0000313" key="7">
    <source>
        <dbReference type="EMBL" id="KAF7782457.1"/>
    </source>
</evidence>
<dbReference type="Pfam" id="PF00271">
    <property type="entry name" value="Helicase_C"/>
    <property type="match status" value="1"/>
</dbReference>
<evidence type="ECO:0000256" key="1">
    <source>
        <dbReference type="ARBA" id="ARBA00022741"/>
    </source>
</evidence>
<evidence type="ECO:0000313" key="8">
    <source>
        <dbReference type="Proteomes" id="UP000629468"/>
    </source>
</evidence>
<evidence type="ECO:0008006" key="9">
    <source>
        <dbReference type="Google" id="ProtNLM"/>
    </source>
</evidence>